<dbReference type="Proteomes" id="UP000005408">
    <property type="component" value="Unassembled WGS sequence"/>
</dbReference>
<dbReference type="PROSITE" id="PS50888">
    <property type="entry name" value="BHLH"/>
    <property type="match status" value="1"/>
</dbReference>
<protein>
    <recommendedName>
        <fullName evidence="2">BHLH domain-containing protein</fullName>
    </recommendedName>
</protein>
<evidence type="ECO:0000256" key="1">
    <source>
        <dbReference type="SAM" id="MobiDB-lite"/>
    </source>
</evidence>
<dbReference type="InterPro" id="IPR011598">
    <property type="entry name" value="bHLH_dom"/>
</dbReference>
<dbReference type="AlphaFoldDB" id="A0A8W8NHE8"/>
<accession>A0A8W8NHE8</accession>
<keyword evidence="4" id="KW-1185">Reference proteome</keyword>
<name>A0A8W8NHE8_MAGGI</name>
<evidence type="ECO:0000259" key="2">
    <source>
        <dbReference type="PROSITE" id="PS50888"/>
    </source>
</evidence>
<dbReference type="Gene3D" id="4.10.280.10">
    <property type="entry name" value="Helix-loop-helix DNA-binding domain"/>
    <property type="match status" value="1"/>
</dbReference>
<sequence>QMVQYVKRQTSAQMVAKQHLKLHLRRIRNREYSRLRDMVPSIAKKDKISKVTVIEEAVKYIDELHRALFERLQSKAAAAADSKLVSDEHVKDFIHTLIPVDLFSKTNSANLTFEKSQRHPSYIMPKKQKGLGKPH</sequence>
<evidence type="ECO:0000313" key="3">
    <source>
        <dbReference type="EnsemblMetazoa" id="G5824.1:cds"/>
    </source>
</evidence>
<dbReference type="GO" id="GO:0046983">
    <property type="term" value="F:protein dimerization activity"/>
    <property type="evidence" value="ECO:0007669"/>
    <property type="project" value="InterPro"/>
</dbReference>
<dbReference type="CDD" id="cd11442">
    <property type="entry name" value="bHLH_AtPRE_like"/>
    <property type="match status" value="1"/>
</dbReference>
<dbReference type="EnsemblMetazoa" id="G5824.1">
    <property type="protein sequence ID" value="G5824.1:cds"/>
    <property type="gene ID" value="G5824"/>
</dbReference>
<proteinExistence type="predicted"/>
<feature type="compositionally biased region" description="Basic residues" evidence="1">
    <location>
        <begin position="126"/>
        <end position="135"/>
    </location>
</feature>
<dbReference type="Pfam" id="PF00010">
    <property type="entry name" value="HLH"/>
    <property type="match status" value="1"/>
</dbReference>
<dbReference type="SUPFAM" id="SSF47459">
    <property type="entry name" value="HLH, helix-loop-helix DNA-binding domain"/>
    <property type="match status" value="1"/>
</dbReference>
<feature type="domain" description="BHLH" evidence="2">
    <location>
        <begin position="12"/>
        <end position="64"/>
    </location>
</feature>
<dbReference type="InterPro" id="IPR036638">
    <property type="entry name" value="HLH_DNA-bd_sf"/>
</dbReference>
<organism evidence="3 4">
    <name type="scientific">Magallana gigas</name>
    <name type="common">Pacific oyster</name>
    <name type="synonym">Crassostrea gigas</name>
    <dbReference type="NCBI Taxonomy" id="29159"/>
    <lineage>
        <taxon>Eukaryota</taxon>
        <taxon>Metazoa</taxon>
        <taxon>Spiralia</taxon>
        <taxon>Lophotrochozoa</taxon>
        <taxon>Mollusca</taxon>
        <taxon>Bivalvia</taxon>
        <taxon>Autobranchia</taxon>
        <taxon>Pteriomorphia</taxon>
        <taxon>Ostreida</taxon>
        <taxon>Ostreoidea</taxon>
        <taxon>Ostreidae</taxon>
        <taxon>Magallana</taxon>
    </lineage>
</organism>
<feature type="region of interest" description="Disordered" evidence="1">
    <location>
        <begin position="116"/>
        <end position="135"/>
    </location>
</feature>
<reference evidence="3" key="1">
    <citation type="submission" date="2022-08" db="UniProtKB">
        <authorList>
            <consortium name="EnsemblMetazoa"/>
        </authorList>
    </citation>
    <scope>IDENTIFICATION</scope>
    <source>
        <strain evidence="3">05x7-T-G4-1.051#20</strain>
    </source>
</reference>
<evidence type="ECO:0000313" key="4">
    <source>
        <dbReference type="Proteomes" id="UP000005408"/>
    </source>
</evidence>